<evidence type="ECO:0000256" key="1">
    <source>
        <dbReference type="ARBA" id="ARBA00004924"/>
    </source>
</evidence>
<organism evidence="6 7">
    <name type="scientific">Paracidovorax wautersii</name>
    <dbReference type="NCBI Taxonomy" id="1177982"/>
    <lineage>
        <taxon>Bacteria</taxon>
        <taxon>Pseudomonadati</taxon>
        <taxon>Pseudomonadota</taxon>
        <taxon>Betaproteobacteria</taxon>
        <taxon>Burkholderiales</taxon>
        <taxon>Comamonadaceae</taxon>
        <taxon>Paracidovorax</taxon>
    </lineage>
</organism>
<dbReference type="Gene3D" id="2.30.38.10">
    <property type="entry name" value="Luciferase, Domain 3"/>
    <property type="match status" value="1"/>
</dbReference>
<dbReference type="STRING" id="1177982.SAMN04489711_106113"/>
<reference evidence="7" key="1">
    <citation type="submission" date="2016-10" db="EMBL/GenBank/DDBJ databases">
        <authorList>
            <person name="Varghese N."/>
            <person name="Submissions S."/>
        </authorList>
    </citation>
    <scope>NUCLEOTIDE SEQUENCE [LARGE SCALE GENOMIC DNA]</scope>
    <source>
        <strain evidence="7">DSM 27981</strain>
    </source>
</reference>
<dbReference type="RefSeq" id="WP_059400322.1">
    <property type="nucleotide sequence ID" value="NZ_FONX01000006.1"/>
</dbReference>
<proteinExistence type="inferred from homology"/>
<keyword evidence="3 6" id="KW-0436">Ligase</keyword>
<evidence type="ECO:0000313" key="6">
    <source>
        <dbReference type="EMBL" id="SFE85770.1"/>
    </source>
</evidence>
<dbReference type="GO" id="GO:0031956">
    <property type="term" value="F:medium-chain fatty acid-CoA ligase activity"/>
    <property type="evidence" value="ECO:0007669"/>
    <property type="project" value="TreeGrafter"/>
</dbReference>
<dbReference type="InterPro" id="IPR025110">
    <property type="entry name" value="AMP-bd_C"/>
</dbReference>
<dbReference type="SUPFAM" id="SSF56801">
    <property type="entry name" value="Acetyl-CoA synthetase-like"/>
    <property type="match status" value="1"/>
</dbReference>
<gene>
    <name evidence="6" type="ORF">SAMN04489711_106113</name>
</gene>
<dbReference type="GO" id="GO:0006631">
    <property type="term" value="P:fatty acid metabolic process"/>
    <property type="evidence" value="ECO:0007669"/>
    <property type="project" value="TreeGrafter"/>
</dbReference>
<name>A0A1I2E0J5_9BURK</name>
<dbReference type="Pfam" id="PF00501">
    <property type="entry name" value="AMP-binding"/>
    <property type="match status" value="1"/>
</dbReference>
<dbReference type="PANTHER" id="PTHR43201">
    <property type="entry name" value="ACYL-COA SYNTHETASE"/>
    <property type="match status" value="1"/>
</dbReference>
<dbReference type="Gene3D" id="3.30.300.30">
    <property type="match status" value="1"/>
</dbReference>
<dbReference type="FunFam" id="3.30.300.30:FF:000008">
    <property type="entry name" value="2,3-dihydroxybenzoate-AMP ligase"/>
    <property type="match status" value="1"/>
</dbReference>
<dbReference type="EMBL" id="FONX01000006">
    <property type="protein sequence ID" value="SFE85770.1"/>
    <property type="molecule type" value="Genomic_DNA"/>
</dbReference>
<dbReference type="InterPro" id="IPR000873">
    <property type="entry name" value="AMP-dep_synth/lig_dom"/>
</dbReference>
<comment type="pathway">
    <text evidence="1">Siderophore biosynthesis.</text>
</comment>
<evidence type="ECO:0000256" key="3">
    <source>
        <dbReference type="ARBA" id="ARBA00022598"/>
    </source>
</evidence>
<evidence type="ECO:0000259" key="5">
    <source>
        <dbReference type="Pfam" id="PF13193"/>
    </source>
</evidence>
<dbReference type="Gene3D" id="3.40.50.980">
    <property type="match status" value="2"/>
</dbReference>
<evidence type="ECO:0000256" key="2">
    <source>
        <dbReference type="ARBA" id="ARBA00006432"/>
    </source>
</evidence>
<dbReference type="AlphaFoldDB" id="A0A1I2E0J5"/>
<sequence>MLVGCVPWPTKDLLRWNASGYREGRPIVEIVRAAAAQYPDKPAVIENDSVLSYAQLLSKAEALAAALLGAGLRPLDRVVMQLPNSAEFVIAFLALSRIGAIPVMALRAHRHSEIRHFIDASGAVAYMVPGVHGNYDYRALAQDMQRECPTLRCAFVLDGALAGQHSLRDLLEKPMDEAARQALDAVWVNAAEVAVMLLSGGTTSISKLIPRTHDDYVLNARLCARAAGFDENTVFLALLPLGHNYNLAAPGMLGVFYYGGTVVIGHGTQAEQVFPLVEKHGVTVIAAAVPLITGWLNSDVPSRHDLRSLRVVQNGGARLAPELRRRIHGQWGAIPQEIYGTAEGLINMTRLDDPEDLLLESSGAPVCDDDEIKVVDDDGREVPDGEPGELLTRGPYTIAGYYNAPEKNREAFTEDGFYRMGDIVRKKGRYVFAEGRKKDLINRGGEKISCEEIENLIHKHPKVKEVALVAMPDPVFGEKACAFVVTNGGQPLGFDELIGFLKAQQIASFKLPERLEVVDRLPTSLVGKILKRQLREVITEKLNSEATASR</sequence>
<dbReference type="PANTHER" id="PTHR43201:SF5">
    <property type="entry name" value="MEDIUM-CHAIN ACYL-COA LIGASE ACSF2, MITOCHONDRIAL"/>
    <property type="match status" value="1"/>
</dbReference>
<feature type="domain" description="AMP-binding enzyme C-terminal" evidence="5">
    <location>
        <begin position="452"/>
        <end position="528"/>
    </location>
</feature>
<dbReference type="Proteomes" id="UP000199119">
    <property type="component" value="Unassembled WGS sequence"/>
</dbReference>
<dbReference type="FunFam" id="2.30.38.10:FF:000003">
    <property type="entry name" value="Vibriobactin-specific 2,3-dihydroxybenzoate-AMP ligase"/>
    <property type="match status" value="1"/>
</dbReference>
<dbReference type="PROSITE" id="PS00455">
    <property type="entry name" value="AMP_BINDING"/>
    <property type="match status" value="1"/>
</dbReference>
<dbReference type="Pfam" id="PF13193">
    <property type="entry name" value="AMP-binding_C"/>
    <property type="match status" value="1"/>
</dbReference>
<keyword evidence="7" id="KW-1185">Reference proteome</keyword>
<feature type="domain" description="AMP-dependent synthetase/ligase" evidence="4">
    <location>
        <begin position="32"/>
        <end position="402"/>
    </location>
</feature>
<evidence type="ECO:0000313" key="7">
    <source>
        <dbReference type="Proteomes" id="UP000199119"/>
    </source>
</evidence>
<dbReference type="InterPro" id="IPR045851">
    <property type="entry name" value="AMP-bd_C_sf"/>
</dbReference>
<protein>
    <submittedName>
        <fullName evidence="6">2,3-dihydroxybenzoate-AMP ligase</fullName>
    </submittedName>
</protein>
<dbReference type="OrthoDB" id="9766486at2"/>
<evidence type="ECO:0000259" key="4">
    <source>
        <dbReference type="Pfam" id="PF00501"/>
    </source>
</evidence>
<accession>A0A1I2E0J5</accession>
<dbReference type="InterPro" id="IPR020845">
    <property type="entry name" value="AMP-binding_CS"/>
</dbReference>
<comment type="similarity">
    <text evidence="2">Belongs to the ATP-dependent AMP-binding enzyme family.</text>
</comment>